<keyword evidence="2" id="KW-1185">Reference proteome</keyword>
<gene>
    <name evidence="1" type="ORF">L227DRAFT_183364</name>
</gene>
<name>A0A5C2S5Y3_9APHY</name>
<dbReference type="EMBL" id="ML122274">
    <property type="protein sequence ID" value="RPD58638.1"/>
    <property type="molecule type" value="Genomic_DNA"/>
</dbReference>
<accession>A0A5C2S5Y3</accession>
<dbReference type="Proteomes" id="UP000313359">
    <property type="component" value="Unassembled WGS sequence"/>
</dbReference>
<evidence type="ECO:0000313" key="2">
    <source>
        <dbReference type="Proteomes" id="UP000313359"/>
    </source>
</evidence>
<dbReference type="AlphaFoldDB" id="A0A5C2S5Y3"/>
<organism evidence="1 2">
    <name type="scientific">Lentinus tigrinus ALCF2SS1-6</name>
    <dbReference type="NCBI Taxonomy" id="1328759"/>
    <lineage>
        <taxon>Eukaryota</taxon>
        <taxon>Fungi</taxon>
        <taxon>Dikarya</taxon>
        <taxon>Basidiomycota</taxon>
        <taxon>Agaricomycotina</taxon>
        <taxon>Agaricomycetes</taxon>
        <taxon>Polyporales</taxon>
        <taxon>Polyporaceae</taxon>
        <taxon>Lentinus</taxon>
    </lineage>
</organism>
<evidence type="ECO:0000313" key="1">
    <source>
        <dbReference type="EMBL" id="RPD58638.1"/>
    </source>
</evidence>
<evidence type="ECO:0008006" key="3">
    <source>
        <dbReference type="Google" id="ProtNLM"/>
    </source>
</evidence>
<reference evidence="1" key="1">
    <citation type="journal article" date="2018" name="Genome Biol. Evol.">
        <title>Genomics and development of Lentinus tigrinus, a white-rot wood-decaying mushroom with dimorphic fruiting bodies.</title>
        <authorList>
            <person name="Wu B."/>
            <person name="Xu Z."/>
            <person name="Knudson A."/>
            <person name="Carlson A."/>
            <person name="Chen N."/>
            <person name="Kovaka S."/>
            <person name="LaButti K."/>
            <person name="Lipzen A."/>
            <person name="Pennachio C."/>
            <person name="Riley R."/>
            <person name="Schakwitz W."/>
            <person name="Umezawa K."/>
            <person name="Ohm R.A."/>
            <person name="Grigoriev I.V."/>
            <person name="Nagy L.G."/>
            <person name="Gibbons J."/>
            <person name="Hibbett D."/>
        </authorList>
    </citation>
    <scope>NUCLEOTIDE SEQUENCE [LARGE SCALE GENOMIC DNA]</scope>
    <source>
        <strain evidence="1">ALCF2SS1-6</strain>
    </source>
</reference>
<sequence length="282" mass="30998">MAEMHSSERTQPRSCVVPGEVTDNIIDYLHDDTNALRAGALVSRAWLPSCQHHLFSTTFCQLTQPGRGLTDFLAWLAIARYAAAQISTLIIDGDLNVETSEARPKVYIQDVVDALEPLTSLVDLTIGSITLFPRHHTNQVSHPPTHRTLGTFTIGLAATFDNTSGPISQILSLFSEVEHLVVGDLECMWTPDIATAPSLGDVSPAHHTAQVTRSLSIVSATPTEKWTGYQGVVDLCRHSEPKWQLKELLLAFQRVAFYSETLGRLLPDFGTSLTRLSVQLPM</sequence>
<protein>
    <recommendedName>
        <fullName evidence="3">F-box domain-containing protein</fullName>
    </recommendedName>
</protein>
<proteinExistence type="predicted"/>
<dbReference type="OrthoDB" id="2758166at2759"/>